<dbReference type="OrthoDB" id="9765580at2"/>
<reference evidence="2 3" key="1">
    <citation type="submission" date="2018-07" db="EMBL/GenBank/DDBJ databases">
        <title>GABA Modulating Bacteria of the Human Gut Microbiota.</title>
        <authorList>
            <person name="Strandwitz P."/>
            <person name="Kim K.H."/>
            <person name="Terekhova D."/>
            <person name="Liu J.K."/>
            <person name="Sharma A."/>
            <person name="Levering J."/>
            <person name="Mcdonald D."/>
            <person name="Dietrich D."/>
            <person name="Ramadhar T.R."/>
            <person name="Lekbua A."/>
            <person name="Mroue N."/>
            <person name="Liston C."/>
            <person name="Stewart E.J."/>
            <person name="Dubin M.J."/>
            <person name="Zengler K."/>
            <person name="Knight R."/>
            <person name="Gilbert J.A."/>
            <person name="Clardy J."/>
            <person name="Lewis K."/>
        </authorList>
    </citation>
    <scope>NUCLEOTIDE SEQUENCE [LARGE SCALE GENOMIC DNA]</scope>
    <source>
        <strain evidence="2 3">KLE1738</strain>
    </source>
</reference>
<dbReference type="InterPro" id="IPR024320">
    <property type="entry name" value="LPG_synthase_C"/>
</dbReference>
<comment type="caution">
    <text evidence="2">The sequence shown here is derived from an EMBL/GenBank/DDBJ whole genome shotgun (WGS) entry which is preliminary data.</text>
</comment>
<gene>
    <name evidence="2" type="ORF">DV520_11355</name>
</gene>
<evidence type="ECO:0000313" key="3">
    <source>
        <dbReference type="Proteomes" id="UP000260649"/>
    </source>
</evidence>
<evidence type="ECO:0000313" key="2">
    <source>
        <dbReference type="EMBL" id="RFT05690.1"/>
    </source>
</evidence>
<dbReference type="Pfam" id="PF09924">
    <property type="entry name" value="LPG_synthase_C"/>
    <property type="match status" value="1"/>
</dbReference>
<keyword evidence="3" id="KW-1185">Reference proteome</keyword>
<dbReference type="InterPro" id="IPR016732">
    <property type="entry name" value="UCP018688"/>
</dbReference>
<dbReference type="PANTHER" id="PTHR41373:SF1">
    <property type="entry name" value="PHOSPHATIDYLGLYCEROL LYSYLTRANSFERASE C-TERMINAL DOMAIN-CONTAINING PROTEIN"/>
    <property type="match status" value="1"/>
</dbReference>
<dbReference type="Gene3D" id="3.40.630.30">
    <property type="match status" value="1"/>
</dbReference>
<dbReference type="SUPFAM" id="SSF55729">
    <property type="entry name" value="Acyl-CoA N-acyltransferases (Nat)"/>
    <property type="match status" value="2"/>
</dbReference>
<dbReference type="GeneID" id="97996331"/>
<sequence>MLIPFHSPDASDSTWVRPLLQSEGLALCDYSFPVLFCWKDAYGFQYAPLGKRLLVRLTSSLGHSYLWPAGEGDPTPALDALTQDARAEGQPLRLIALTLYHKNWLEDHYPGRFCFEEARDGFDYLYSVDRLADLPGKKLHAKRNHIHRLDEACPGWTWAPLTQADIPACLAMDAAWHQDALTRETVRGLSTLDDEHRALVLALEHLPALGLEGIVLRWQDTLLGFTLGAPLTETIFDVHFERARGEIQGAYPAVNRSFARYIRQKYPHIRYLDREDDMGLPGLRKAKLSYAPDYLQVNFSAVECRAP</sequence>
<dbReference type="PIRSF" id="PIRSF018688">
    <property type="entry name" value="UCP018688"/>
    <property type="match status" value="1"/>
</dbReference>
<evidence type="ECO:0000259" key="1">
    <source>
        <dbReference type="Pfam" id="PF09924"/>
    </source>
</evidence>
<dbReference type="RefSeq" id="WP_117142922.1">
    <property type="nucleotide sequence ID" value="NZ_CAKXKJ010000011.1"/>
</dbReference>
<accession>A0A3E2B0W0</accession>
<dbReference type="EMBL" id="QQRQ01000035">
    <property type="protein sequence ID" value="RFT05690.1"/>
    <property type="molecule type" value="Genomic_DNA"/>
</dbReference>
<feature type="domain" description="Phosphatidylglycerol lysyltransferase C-terminal" evidence="1">
    <location>
        <begin position="28"/>
        <end position="296"/>
    </location>
</feature>
<name>A0A3E2B0W0_9FIRM</name>
<dbReference type="PANTHER" id="PTHR41373">
    <property type="entry name" value="DUF2156 DOMAIN-CONTAINING PROTEIN"/>
    <property type="match status" value="1"/>
</dbReference>
<dbReference type="AlphaFoldDB" id="A0A3E2B0W0"/>
<dbReference type="InterPro" id="IPR016181">
    <property type="entry name" value="Acyl_CoA_acyltransferase"/>
</dbReference>
<proteinExistence type="predicted"/>
<protein>
    <submittedName>
        <fullName evidence="2">DUF2156 domain-containing protein</fullName>
    </submittedName>
</protein>
<organism evidence="2 3">
    <name type="scientific">Evtepia gabavorous</name>
    <dbReference type="NCBI Taxonomy" id="2211183"/>
    <lineage>
        <taxon>Bacteria</taxon>
        <taxon>Bacillati</taxon>
        <taxon>Bacillota</taxon>
        <taxon>Clostridia</taxon>
        <taxon>Eubacteriales</taxon>
        <taxon>Evtepia</taxon>
    </lineage>
</organism>
<dbReference type="Proteomes" id="UP000260649">
    <property type="component" value="Unassembled WGS sequence"/>
</dbReference>